<feature type="transmembrane region" description="Helical" evidence="8">
    <location>
        <begin position="130"/>
        <end position="153"/>
    </location>
</feature>
<feature type="transmembrane region" description="Helical" evidence="8">
    <location>
        <begin position="84"/>
        <end position="104"/>
    </location>
</feature>
<dbReference type="PANTHER" id="PTHR43829">
    <property type="entry name" value="AQUAPORIN OR AQUAGLYCEROPORIN RELATED"/>
    <property type="match status" value="1"/>
</dbReference>
<dbReference type="SUPFAM" id="SSF81338">
    <property type="entry name" value="Aquaporin-like"/>
    <property type="match status" value="1"/>
</dbReference>
<evidence type="ECO:0000256" key="5">
    <source>
        <dbReference type="ARBA" id="ARBA00022989"/>
    </source>
</evidence>
<evidence type="ECO:0000256" key="1">
    <source>
        <dbReference type="ARBA" id="ARBA00004141"/>
    </source>
</evidence>
<dbReference type="GO" id="GO:0005886">
    <property type="term" value="C:plasma membrane"/>
    <property type="evidence" value="ECO:0007669"/>
    <property type="project" value="TreeGrafter"/>
</dbReference>
<dbReference type="InterPro" id="IPR022357">
    <property type="entry name" value="MIP_CS"/>
</dbReference>
<dbReference type="GO" id="GO:0015254">
    <property type="term" value="F:glycerol channel activity"/>
    <property type="evidence" value="ECO:0007669"/>
    <property type="project" value="TreeGrafter"/>
</dbReference>
<organism evidence="9 10">
    <name type="scientific">Candidatus Thermoflexus japonica</name>
    <dbReference type="NCBI Taxonomy" id="2035417"/>
    <lineage>
        <taxon>Bacteria</taxon>
        <taxon>Bacillati</taxon>
        <taxon>Chloroflexota</taxon>
        <taxon>Thermoflexia</taxon>
        <taxon>Thermoflexales</taxon>
        <taxon>Thermoflexaceae</taxon>
        <taxon>Thermoflexus</taxon>
    </lineage>
</organism>
<dbReference type="InterPro" id="IPR000425">
    <property type="entry name" value="MIP"/>
</dbReference>
<dbReference type="InterPro" id="IPR023271">
    <property type="entry name" value="Aquaporin-like"/>
</dbReference>
<feature type="transmembrane region" description="Helical" evidence="8">
    <location>
        <begin position="6"/>
        <end position="27"/>
    </location>
</feature>
<dbReference type="EMBL" id="BEHY01000004">
    <property type="protein sequence ID" value="GBD08079.1"/>
    <property type="molecule type" value="Genomic_DNA"/>
</dbReference>
<feature type="transmembrane region" description="Helical" evidence="8">
    <location>
        <begin position="213"/>
        <end position="233"/>
    </location>
</feature>
<gene>
    <name evidence="9" type="primary">glpF</name>
    <name evidence="9" type="ORF">HRbin22_00311</name>
</gene>
<evidence type="ECO:0000256" key="8">
    <source>
        <dbReference type="SAM" id="Phobius"/>
    </source>
</evidence>
<feature type="transmembrane region" description="Helical" evidence="8">
    <location>
        <begin position="34"/>
        <end position="55"/>
    </location>
</feature>
<evidence type="ECO:0000256" key="6">
    <source>
        <dbReference type="ARBA" id="ARBA00023136"/>
    </source>
</evidence>
<accession>A0A2H5Y3Q7</accession>
<dbReference type="Gene3D" id="1.20.1080.10">
    <property type="entry name" value="Glycerol uptake facilitator protein"/>
    <property type="match status" value="1"/>
</dbReference>
<evidence type="ECO:0000313" key="10">
    <source>
        <dbReference type="Proteomes" id="UP000236642"/>
    </source>
</evidence>
<dbReference type="Pfam" id="PF00230">
    <property type="entry name" value="MIP"/>
    <property type="match status" value="1"/>
</dbReference>
<keyword evidence="6 8" id="KW-0472">Membrane</keyword>
<protein>
    <submittedName>
        <fullName evidence="9">Glycerol uptake facilitator protein</fullName>
    </submittedName>
</protein>
<evidence type="ECO:0000256" key="7">
    <source>
        <dbReference type="RuleBase" id="RU000477"/>
    </source>
</evidence>
<reference evidence="10" key="1">
    <citation type="submission" date="2017-09" db="EMBL/GenBank/DDBJ databases">
        <title>Metaegenomics of thermophilic ammonia-oxidizing enrichment culture.</title>
        <authorList>
            <person name="Kato S."/>
            <person name="Suzuki K."/>
        </authorList>
    </citation>
    <scope>NUCLEOTIDE SEQUENCE [LARGE SCALE GENOMIC DNA]</scope>
</reference>
<evidence type="ECO:0000313" key="9">
    <source>
        <dbReference type="EMBL" id="GBD08079.1"/>
    </source>
</evidence>
<keyword evidence="3 7" id="KW-0813">Transport</keyword>
<keyword evidence="5 8" id="KW-1133">Transmembrane helix</keyword>
<dbReference type="PROSITE" id="PS00221">
    <property type="entry name" value="MIP"/>
    <property type="match status" value="1"/>
</dbReference>
<name>A0A2H5Y3Q7_9CHLR</name>
<proteinExistence type="inferred from homology"/>
<keyword evidence="4 7" id="KW-0812">Transmembrane</keyword>
<dbReference type="AlphaFoldDB" id="A0A2H5Y3Q7"/>
<dbReference type="PANTHER" id="PTHR43829:SF9">
    <property type="entry name" value="AQUAPORIN-9"/>
    <property type="match status" value="1"/>
</dbReference>
<feature type="transmembrane region" description="Helical" evidence="8">
    <location>
        <begin position="160"/>
        <end position="184"/>
    </location>
</feature>
<dbReference type="NCBIfam" id="TIGR00861">
    <property type="entry name" value="MIP"/>
    <property type="match status" value="1"/>
</dbReference>
<comment type="similarity">
    <text evidence="2 7">Belongs to the MIP/aquaporin (TC 1.A.8) family.</text>
</comment>
<evidence type="ECO:0000256" key="4">
    <source>
        <dbReference type="ARBA" id="ARBA00022692"/>
    </source>
</evidence>
<dbReference type="PRINTS" id="PR00783">
    <property type="entry name" value="MINTRINSICP"/>
</dbReference>
<sequence>MAPWVAEIIGTMILILLGDGVVANVVLGKTKGQASGWIVITTGWAMAVAMAVYAVGRISGAHINPAVTIALAAVGKFPWSDVPLYIVGQFIGAFIGAVLVWLAYYPHWAETPDPALKRAVFCTAPNIRNYALNFITEVIGTFMLVFGVLAIVANNLPAGWVPLLVGFLVWAIGLSLGGPTGYAINPARDLGPRIAHAVLPIPGKGDSDWGYSWVPVVGPIVGGLIGALLFVALGM</sequence>
<dbReference type="Proteomes" id="UP000236642">
    <property type="component" value="Unassembled WGS sequence"/>
</dbReference>
<dbReference type="InterPro" id="IPR050363">
    <property type="entry name" value="MIP/Aquaporin"/>
</dbReference>
<comment type="caution">
    <text evidence="9">The sequence shown here is derived from an EMBL/GenBank/DDBJ whole genome shotgun (WGS) entry which is preliminary data.</text>
</comment>
<evidence type="ECO:0000256" key="3">
    <source>
        <dbReference type="ARBA" id="ARBA00022448"/>
    </source>
</evidence>
<comment type="subcellular location">
    <subcellularLocation>
        <location evidence="1">Membrane</location>
        <topology evidence="1">Multi-pass membrane protein</topology>
    </subcellularLocation>
</comment>
<evidence type="ECO:0000256" key="2">
    <source>
        <dbReference type="ARBA" id="ARBA00006175"/>
    </source>
</evidence>